<evidence type="ECO:0000313" key="2">
    <source>
        <dbReference type="EMBL" id="OEO30818.1"/>
    </source>
</evidence>
<accession>A0A1E5XQE7</accession>
<comment type="caution">
    <text evidence="2">The sequence shown here is derived from an EMBL/GenBank/DDBJ whole genome shotgun (WGS) entry which is preliminary data.</text>
</comment>
<proteinExistence type="predicted"/>
<gene>
    <name evidence="2" type="ORF">VW23_019305</name>
</gene>
<feature type="transmembrane region" description="Helical" evidence="1">
    <location>
        <begin position="56"/>
        <end position="74"/>
    </location>
</feature>
<keyword evidence="1" id="KW-0812">Transmembrane</keyword>
<dbReference type="RefSeq" id="WP_069909974.1">
    <property type="nucleotide sequence ID" value="NZ_LAJE02000184.1"/>
</dbReference>
<feature type="transmembrane region" description="Helical" evidence="1">
    <location>
        <begin position="12"/>
        <end position="35"/>
    </location>
</feature>
<organism evidence="2 3">
    <name type="scientific">Devosia insulae DS-56</name>
    <dbReference type="NCBI Taxonomy" id="1116389"/>
    <lineage>
        <taxon>Bacteria</taxon>
        <taxon>Pseudomonadati</taxon>
        <taxon>Pseudomonadota</taxon>
        <taxon>Alphaproteobacteria</taxon>
        <taxon>Hyphomicrobiales</taxon>
        <taxon>Devosiaceae</taxon>
        <taxon>Devosia</taxon>
    </lineage>
</organism>
<keyword evidence="1" id="KW-1133">Transmembrane helix</keyword>
<evidence type="ECO:0000313" key="3">
    <source>
        <dbReference type="Proteomes" id="UP000095463"/>
    </source>
</evidence>
<name>A0A1E5XQE7_9HYPH</name>
<keyword evidence="1" id="KW-0472">Membrane</keyword>
<dbReference type="Proteomes" id="UP000095463">
    <property type="component" value="Unassembled WGS sequence"/>
</dbReference>
<evidence type="ECO:0008006" key="4">
    <source>
        <dbReference type="Google" id="ProtNLM"/>
    </source>
</evidence>
<dbReference type="EMBL" id="LAJE02000184">
    <property type="protein sequence ID" value="OEO30818.1"/>
    <property type="molecule type" value="Genomic_DNA"/>
</dbReference>
<protein>
    <recommendedName>
        <fullName evidence="4">Copper resistance protein D domain-containing protein</fullName>
    </recommendedName>
</protein>
<evidence type="ECO:0000256" key="1">
    <source>
        <dbReference type="SAM" id="Phobius"/>
    </source>
</evidence>
<feature type="transmembrane region" description="Helical" evidence="1">
    <location>
        <begin position="113"/>
        <end position="133"/>
    </location>
</feature>
<dbReference type="AlphaFoldDB" id="A0A1E5XQE7"/>
<keyword evidence="3" id="KW-1185">Reference proteome</keyword>
<reference evidence="2 3" key="1">
    <citation type="journal article" date="2015" name="Genome Announc.">
        <title>Genome Assemblies of Three Soil-Associated Devosia species: D. insulae, D. limi, and D. soli.</title>
        <authorList>
            <person name="Hassan Y.I."/>
            <person name="Lepp D."/>
            <person name="Zhou T."/>
        </authorList>
    </citation>
    <scope>NUCLEOTIDE SEQUENCE [LARGE SCALE GENOMIC DNA]</scope>
    <source>
        <strain evidence="2 3">DS-56</strain>
    </source>
</reference>
<feature type="transmembrane region" description="Helical" evidence="1">
    <location>
        <begin position="80"/>
        <end position="101"/>
    </location>
</feature>
<dbReference type="OrthoDB" id="5637501at2"/>
<sequence length="135" mass="14606">MWPFLTDPPSFVQLVVLISSLIIGLSHILQPALWADYFANLRERGRAGLVTKIMQVELWPALLIVSLHQVWAGPAIVVTIYGWLLLLKVTVGLLLPNLGMASMAIPERAPRSFIPAGVLMLAIGAAAGAALFWPA</sequence>